<accession>A0A2S0HWX3</accession>
<name>A0A2S0HWX3_9FLAO</name>
<dbReference type="AlphaFoldDB" id="A0A2S0HWX3"/>
<organism evidence="1 2">
    <name type="scientific">Pukyongia salina</name>
    <dbReference type="NCBI Taxonomy" id="2094025"/>
    <lineage>
        <taxon>Bacteria</taxon>
        <taxon>Pseudomonadati</taxon>
        <taxon>Bacteroidota</taxon>
        <taxon>Flavobacteriia</taxon>
        <taxon>Flavobacteriales</taxon>
        <taxon>Flavobacteriaceae</taxon>
        <taxon>Pukyongia</taxon>
    </lineage>
</organism>
<dbReference type="EMBL" id="CP027062">
    <property type="protein sequence ID" value="AVI51125.1"/>
    <property type="molecule type" value="Genomic_DNA"/>
</dbReference>
<sequence>MKDSVKHFGALILTAIYCFAVSIAANVPLNTEFQNNLNSGQEHNFAPTSHNLLSHTVQSEFSVEIVGIDPAPDTYDNTHNDTSLYNSKESVLSAEFTQYNNYSVNFLIQQRKADLLFPYHFFW</sequence>
<protein>
    <submittedName>
        <fullName evidence="1">Uncharacterized protein</fullName>
    </submittedName>
</protein>
<evidence type="ECO:0000313" key="2">
    <source>
        <dbReference type="Proteomes" id="UP000238442"/>
    </source>
</evidence>
<gene>
    <name evidence="1" type="ORF">C5O00_08035</name>
</gene>
<keyword evidence="2" id="KW-1185">Reference proteome</keyword>
<dbReference type="Proteomes" id="UP000238442">
    <property type="component" value="Chromosome"/>
</dbReference>
<dbReference type="OrthoDB" id="982927at2"/>
<reference evidence="1 2" key="1">
    <citation type="submission" date="2018-02" db="EMBL/GenBank/DDBJ databases">
        <title>Genomic analysis of the strain RR4-38 isolated from a seawater recirculating aquaculture system.</title>
        <authorList>
            <person name="Kim Y.-S."/>
            <person name="Jang Y.H."/>
            <person name="Kim K.-H."/>
        </authorList>
    </citation>
    <scope>NUCLEOTIDE SEQUENCE [LARGE SCALE GENOMIC DNA]</scope>
    <source>
        <strain evidence="1 2">RR4-38</strain>
    </source>
</reference>
<proteinExistence type="predicted"/>
<dbReference type="KEGG" id="aue:C5O00_08035"/>
<evidence type="ECO:0000313" key="1">
    <source>
        <dbReference type="EMBL" id="AVI51125.1"/>
    </source>
</evidence>
<dbReference type="RefSeq" id="WP_105216366.1">
    <property type="nucleotide sequence ID" value="NZ_CP027062.1"/>
</dbReference>